<dbReference type="InterPro" id="IPR042215">
    <property type="entry name" value="CarD-like_C"/>
</dbReference>
<dbReference type="InterPro" id="IPR003711">
    <property type="entry name" value="CarD-like/TRCF_RID"/>
</dbReference>
<sequence>MFHIGDKVFYPMHGAGVIEAIEEREILGEMQQYCVFTIPSSNMDVMIPMKNMRKTGIRQVVDRNTVKEILFDFHNAEPDCQLPWKERFKQNSDKMKTGEMQDGAEVVRDLLFRMKEKPLNASEKQMFTNAKKILISELSLIKDISEMQAADMLEITH</sequence>
<dbReference type="PANTHER" id="PTHR38447">
    <property type="entry name" value="TRANSCRIPTION FACTOR YDEB-RELATED"/>
    <property type="match status" value="1"/>
</dbReference>
<dbReference type="Pfam" id="PF02559">
    <property type="entry name" value="CarD_TRCF_RID"/>
    <property type="match status" value="1"/>
</dbReference>
<organism evidence="2 3">
    <name type="scientific">Lederbergia lenta</name>
    <name type="common">Bacillus lentus</name>
    <dbReference type="NCBI Taxonomy" id="1467"/>
    <lineage>
        <taxon>Bacteria</taxon>
        <taxon>Bacillati</taxon>
        <taxon>Bacillota</taxon>
        <taxon>Bacilli</taxon>
        <taxon>Bacillales</taxon>
        <taxon>Bacillaceae</taxon>
        <taxon>Lederbergia</taxon>
    </lineage>
</organism>
<evidence type="ECO:0000313" key="2">
    <source>
        <dbReference type="EMBL" id="SQI61695.1"/>
    </source>
</evidence>
<evidence type="ECO:0000259" key="1">
    <source>
        <dbReference type="SMART" id="SM01058"/>
    </source>
</evidence>
<dbReference type="Gene3D" id="1.20.58.1290">
    <property type="entry name" value="CarD-like, C-terminal domain"/>
    <property type="match status" value="1"/>
</dbReference>
<dbReference type="Gene3D" id="2.40.10.170">
    <property type="match status" value="1"/>
</dbReference>
<keyword evidence="3" id="KW-1185">Reference proteome</keyword>
<gene>
    <name evidence="2" type="ORF">NCTC4824_03369</name>
</gene>
<feature type="domain" description="CarD-like/TRCF RNAP-interacting" evidence="1">
    <location>
        <begin position="1"/>
        <end position="111"/>
    </location>
</feature>
<dbReference type="AlphaFoldDB" id="A0A2X4ZB45"/>
<protein>
    <submittedName>
        <fullName evidence="2">Transcriptional regulator, CarD family</fullName>
    </submittedName>
</protein>
<dbReference type="Proteomes" id="UP000249134">
    <property type="component" value="Chromosome 1"/>
</dbReference>
<dbReference type="SUPFAM" id="SSF141259">
    <property type="entry name" value="CarD-like"/>
    <property type="match status" value="1"/>
</dbReference>
<dbReference type="EMBL" id="LS483476">
    <property type="protein sequence ID" value="SQI61695.1"/>
    <property type="molecule type" value="Genomic_DNA"/>
</dbReference>
<dbReference type="KEGG" id="blen:NCTC4824_03369"/>
<dbReference type="SMART" id="SM01058">
    <property type="entry name" value="CarD_TRCF"/>
    <property type="match status" value="1"/>
</dbReference>
<dbReference type="InterPro" id="IPR052531">
    <property type="entry name" value="CarD-like_regulator"/>
</dbReference>
<evidence type="ECO:0000313" key="3">
    <source>
        <dbReference type="Proteomes" id="UP000249134"/>
    </source>
</evidence>
<dbReference type="PANTHER" id="PTHR38447:SF1">
    <property type="entry name" value="RNA POLYMERASE-BINDING TRANSCRIPTION FACTOR CARD"/>
    <property type="match status" value="1"/>
</dbReference>
<proteinExistence type="predicted"/>
<reference evidence="2 3" key="1">
    <citation type="submission" date="2018-06" db="EMBL/GenBank/DDBJ databases">
        <authorList>
            <consortium name="Pathogen Informatics"/>
            <person name="Doyle S."/>
        </authorList>
    </citation>
    <scope>NUCLEOTIDE SEQUENCE [LARGE SCALE GENOMIC DNA]</scope>
    <source>
        <strain evidence="2 3">NCTC4824</strain>
    </source>
</reference>
<dbReference type="Pfam" id="PF21095">
    <property type="entry name" value="CarD_C"/>
    <property type="match status" value="1"/>
</dbReference>
<dbReference type="InterPro" id="IPR036101">
    <property type="entry name" value="CarD-like/TRCF_RID_sf"/>
</dbReference>
<accession>A0A2X4ZB45</accession>
<name>A0A2X4ZB45_LEDLE</name>
<dbReference type="RefSeq" id="WP_066141959.1">
    <property type="nucleotide sequence ID" value="NZ_CBCSGM010000003.1"/>
</dbReference>
<dbReference type="STRING" id="1348624.GCA_001591545_02409"/>
<dbReference type="GO" id="GO:0009303">
    <property type="term" value="P:rRNA transcription"/>
    <property type="evidence" value="ECO:0007669"/>
    <property type="project" value="TreeGrafter"/>
</dbReference>
<dbReference type="InterPro" id="IPR048792">
    <property type="entry name" value="CarD_C"/>
</dbReference>